<evidence type="ECO:0000313" key="1">
    <source>
        <dbReference type="EMBL" id="KAI3769941.1"/>
    </source>
</evidence>
<comment type="caution">
    <text evidence="1">The sequence shown here is derived from an EMBL/GenBank/DDBJ whole genome shotgun (WGS) entry which is preliminary data.</text>
</comment>
<protein>
    <submittedName>
        <fullName evidence="1">Uncharacterized protein</fullName>
    </submittedName>
</protein>
<sequence>MITTPPPPLLLLLHFFSSISLLISSISALNSDATFLLSFKHSLLSHPSLLHNWNHTDPTPCSWTGVTCAPQTNSVITLHLPNSQLHGSIPNDLGRLHHLRSLDLSNNFINGTLPTSLFNCSNLQTLSLSSNLISGELPEFVSRLQSLRFLNLSDNGFSGGVPGGFDSVEVLDLSSNMFNGGLPLDFGGWRLKYLNLSNNKLSGSVFPQFAENIPATAVVDLSFNNFTGQIPETLSFSNQKTENFEGNLDLCGKPLKKMCIVPSSLSIQPNVSSAAIAVIPKPAGKSNEHGGRKVKAGKIAAIVVGDVAAMVVLAVLFFYTCQFLKKKRNQTPSAKPKEIRALITTCFNGVTGEETSESESESDKSNPMAEENDEEKKNCLVMVDGETELEMETLLKASAYVLGSSGESIVYKVVVGGGGGGGGVAFAVRRIGESRVEKMREFEKIVRVMGKFQHPNLVRVRGFYWGEEEKLVIYDYVVNGSLAAAAYKNVGLPSSHLSFEVRLKIAKGIAKGLLYIHEKKHVHGNIKPSNILLTSEMDPIISDFGLEWLKSGKSTFVTYKSTGNFDKKRSTSSCKFINAFAFPPTGLHGCMSPYQAPESMTISKPSPKWDVYSFGIILLELLLGKAFSNNELDQGNSKSSIIDNESKILKIIDEFITINEHDKKGSIITCFKLGFRCASLAPQKRPSMKETLQVLEKIPPPS</sequence>
<keyword evidence="2" id="KW-1185">Reference proteome</keyword>
<accession>A0ACB9FG23</accession>
<organism evidence="1 2">
    <name type="scientific">Arctium lappa</name>
    <name type="common">Greater burdock</name>
    <name type="synonym">Lappa major</name>
    <dbReference type="NCBI Taxonomy" id="4217"/>
    <lineage>
        <taxon>Eukaryota</taxon>
        <taxon>Viridiplantae</taxon>
        <taxon>Streptophyta</taxon>
        <taxon>Embryophyta</taxon>
        <taxon>Tracheophyta</taxon>
        <taxon>Spermatophyta</taxon>
        <taxon>Magnoliopsida</taxon>
        <taxon>eudicotyledons</taxon>
        <taxon>Gunneridae</taxon>
        <taxon>Pentapetalae</taxon>
        <taxon>asterids</taxon>
        <taxon>campanulids</taxon>
        <taxon>Asterales</taxon>
        <taxon>Asteraceae</taxon>
        <taxon>Carduoideae</taxon>
        <taxon>Cardueae</taxon>
        <taxon>Arctiinae</taxon>
        <taxon>Arctium</taxon>
    </lineage>
</organism>
<dbReference type="Proteomes" id="UP001055879">
    <property type="component" value="Linkage Group LG01"/>
</dbReference>
<reference evidence="2" key="1">
    <citation type="journal article" date="2022" name="Mol. Ecol. Resour.">
        <title>The genomes of chicory, endive, great burdock and yacon provide insights into Asteraceae palaeo-polyploidization history and plant inulin production.</title>
        <authorList>
            <person name="Fan W."/>
            <person name="Wang S."/>
            <person name="Wang H."/>
            <person name="Wang A."/>
            <person name="Jiang F."/>
            <person name="Liu H."/>
            <person name="Zhao H."/>
            <person name="Xu D."/>
            <person name="Zhang Y."/>
        </authorList>
    </citation>
    <scope>NUCLEOTIDE SEQUENCE [LARGE SCALE GENOMIC DNA]</scope>
    <source>
        <strain evidence="2">cv. Niubang</strain>
    </source>
</reference>
<evidence type="ECO:0000313" key="2">
    <source>
        <dbReference type="Proteomes" id="UP001055879"/>
    </source>
</evidence>
<dbReference type="EMBL" id="CM042047">
    <property type="protein sequence ID" value="KAI3769941.1"/>
    <property type="molecule type" value="Genomic_DNA"/>
</dbReference>
<reference evidence="1 2" key="2">
    <citation type="journal article" date="2022" name="Mol. Ecol. Resour.">
        <title>The genomes of chicory, endive, great burdock and yacon provide insights into Asteraceae paleo-polyploidization history and plant inulin production.</title>
        <authorList>
            <person name="Fan W."/>
            <person name="Wang S."/>
            <person name="Wang H."/>
            <person name="Wang A."/>
            <person name="Jiang F."/>
            <person name="Liu H."/>
            <person name="Zhao H."/>
            <person name="Xu D."/>
            <person name="Zhang Y."/>
        </authorList>
    </citation>
    <scope>NUCLEOTIDE SEQUENCE [LARGE SCALE GENOMIC DNA]</scope>
    <source>
        <strain evidence="2">cv. Niubang</strain>
    </source>
</reference>
<name>A0ACB9FG23_ARCLA</name>
<proteinExistence type="predicted"/>
<gene>
    <name evidence="1" type="ORF">L6452_01056</name>
</gene>